<evidence type="ECO:0000313" key="2">
    <source>
        <dbReference type="EMBL" id="AXH01051.1"/>
    </source>
</evidence>
<feature type="transmembrane region" description="Helical" evidence="1">
    <location>
        <begin position="21"/>
        <end position="40"/>
    </location>
</feature>
<keyword evidence="1" id="KW-1133">Transmembrane helix</keyword>
<evidence type="ECO:0000256" key="1">
    <source>
        <dbReference type="SAM" id="Phobius"/>
    </source>
</evidence>
<geneLocation type="plasmid" evidence="3">
    <name>pdrdi</name>
</geneLocation>
<dbReference type="RefSeq" id="WP_114673698.1">
    <property type="nucleotide sequence ID" value="NZ_CP031163.1"/>
</dbReference>
<proteinExistence type="predicted"/>
<organism evidence="2 3">
    <name type="scientific">Deinococcus wulumuqiensis</name>
    <dbReference type="NCBI Taxonomy" id="980427"/>
    <lineage>
        <taxon>Bacteria</taxon>
        <taxon>Thermotogati</taxon>
        <taxon>Deinococcota</taxon>
        <taxon>Deinococci</taxon>
        <taxon>Deinococcales</taxon>
        <taxon>Deinococcaceae</taxon>
        <taxon>Deinococcus</taxon>
    </lineage>
</organism>
<dbReference type="KEGG" id="dwu:DVJ83_18355"/>
<dbReference type="STRING" id="1288484.GCA_000348665_03001"/>
<reference evidence="2 3" key="1">
    <citation type="submission" date="2018-07" db="EMBL/GenBank/DDBJ databases">
        <title>Complete Genome and Methylome Analysis of Deinococcus wulumuqiensis NEB 479.</title>
        <authorList>
            <person name="Fomenkov A."/>
            <person name="Luyten Y."/>
            <person name="Vincze T."/>
            <person name="Anton B.P."/>
            <person name="Clark T."/>
            <person name="Roberts R.J."/>
            <person name="Morgan R.D."/>
        </authorList>
    </citation>
    <scope>NUCLEOTIDE SEQUENCE [LARGE SCALE GENOMIC DNA]</scope>
    <source>
        <strain evidence="2 3">NEB 479</strain>
        <plasmid evidence="3">Plasmid pdrdi</plasmid>
    </source>
</reference>
<keyword evidence="2" id="KW-0614">Plasmid</keyword>
<evidence type="ECO:0000313" key="3">
    <source>
        <dbReference type="Proteomes" id="UP000253744"/>
    </source>
</evidence>
<name>A0A345IMX8_9DEIO</name>
<accession>A0A345IMX8</accession>
<feature type="transmembrane region" description="Helical" evidence="1">
    <location>
        <begin position="60"/>
        <end position="78"/>
    </location>
</feature>
<sequence length="101" mass="10523">MTQTESQTRPELQTPSQPTTLTALALPFAATLTIMAGATIAPSLPAMREHFSALPQRDVLVRLVLTLPALVIALTSPLRRAERPLGPQAAAAVGAGGVWGT</sequence>
<keyword evidence="1" id="KW-0812">Transmembrane</keyword>
<dbReference type="Proteomes" id="UP000253744">
    <property type="component" value="Plasmid pDrdI"/>
</dbReference>
<dbReference type="AlphaFoldDB" id="A0A345IMX8"/>
<protein>
    <submittedName>
        <fullName evidence="2">Uncharacterized protein</fullName>
    </submittedName>
</protein>
<gene>
    <name evidence="2" type="ORF">DVJ83_18355</name>
</gene>
<dbReference type="EMBL" id="CP031163">
    <property type="protein sequence ID" value="AXH01051.1"/>
    <property type="molecule type" value="Genomic_DNA"/>
</dbReference>
<keyword evidence="1" id="KW-0472">Membrane</keyword>